<accession>A0A9X6MN46</accession>
<name>A0A9X6MN46_BACTV</name>
<organism evidence="1 2">
    <name type="scientific">Bacillus thuringiensis subsp. medellin</name>
    <dbReference type="NCBI Taxonomy" id="79672"/>
    <lineage>
        <taxon>Bacteria</taxon>
        <taxon>Bacillati</taxon>
        <taxon>Bacillota</taxon>
        <taxon>Bacilli</taxon>
        <taxon>Bacillales</taxon>
        <taxon>Bacillaceae</taxon>
        <taxon>Bacillus</taxon>
        <taxon>Bacillus cereus group</taxon>
    </lineage>
</organism>
<dbReference type="EMBL" id="MOOV01000284">
    <property type="protein sequence ID" value="OUB84308.1"/>
    <property type="molecule type" value="Genomic_DNA"/>
</dbReference>
<comment type="caution">
    <text evidence="1">The sequence shown here is derived from an EMBL/GenBank/DDBJ whole genome shotgun (WGS) entry which is preliminary data.</text>
</comment>
<gene>
    <name evidence="1" type="ORF">BK784_35800</name>
</gene>
<sequence length="240" mass="26891">MLWLNKTKIMGGSEGTKMKSKILLAIGTIIVMGSVSTACEVTKTNEKVKSSPKVETVKNVADPNKEWEDLSMNSDGAAVDFPTNAKDWIAYQVDKISKPDPKGADANFDEGYDYYLKAKSVLDVMGRYIRVKGTDLEKDFKNLRGLAGEIYHEQFNRTAHIDPEGKAMEKTEFVGQWKPTSKSMRKTYEYMTKLLNDMNVAINKDGKGKTFGVSHQLNGEATNEMESYISHHDEDGKTIK</sequence>
<proteinExistence type="predicted"/>
<reference evidence="1 2" key="1">
    <citation type="submission" date="2016-10" db="EMBL/GenBank/DDBJ databases">
        <title>Comparative genomics of Bacillus thuringiensis reveals a path to pathogens against multiple invertebrate hosts.</title>
        <authorList>
            <person name="Zheng J."/>
            <person name="Gao Q."/>
            <person name="Liu H."/>
            <person name="Peng D."/>
            <person name="Ruan L."/>
            <person name="Sun M."/>
        </authorList>
    </citation>
    <scope>NUCLEOTIDE SEQUENCE [LARGE SCALE GENOMIC DNA]</scope>
    <source>
        <strain evidence="1">T30001</strain>
    </source>
</reference>
<protein>
    <submittedName>
        <fullName evidence="1">Uncharacterized protein</fullName>
    </submittedName>
</protein>
<evidence type="ECO:0000313" key="2">
    <source>
        <dbReference type="Proteomes" id="UP000195160"/>
    </source>
</evidence>
<dbReference type="Proteomes" id="UP000195160">
    <property type="component" value="Unassembled WGS sequence"/>
</dbReference>
<evidence type="ECO:0000313" key="1">
    <source>
        <dbReference type="EMBL" id="OUB84308.1"/>
    </source>
</evidence>
<dbReference type="AlphaFoldDB" id="A0A9X6MN46"/>
<dbReference type="RefSeq" id="WP_088071085.1">
    <property type="nucleotide sequence ID" value="NZ_MOOV01000284.1"/>
</dbReference>